<reference evidence="2" key="1">
    <citation type="journal article" date="2013" name="G3 (Bethesda)">
        <title>Comparative genomics of a plant-pathogenic fungus, Pyrenophora tritici-repentis, reveals transduplication and the impact of repeat elements on pathogenicity and population divergence.</title>
        <authorList>
            <person name="Manning V.A."/>
            <person name="Pandelova I."/>
            <person name="Dhillon B."/>
            <person name="Wilhelm L.J."/>
            <person name="Goodwin S.B."/>
            <person name="Berlin A.M."/>
            <person name="Figueroa M."/>
            <person name="Freitag M."/>
            <person name="Hane J.K."/>
            <person name="Henrissat B."/>
            <person name="Holman W.H."/>
            <person name="Kodira C.D."/>
            <person name="Martin J."/>
            <person name="Oliver R.P."/>
            <person name="Robbertse B."/>
            <person name="Schackwitz W."/>
            <person name="Schwartz D.C."/>
            <person name="Spatafora J.W."/>
            <person name="Turgeon B.G."/>
            <person name="Yandava C."/>
            <person name="Young S."/>
            <person name="Zhou S."/>
            <person name="Zeng Q."/>
            <person name="Grigoriev I.V."/>
            <person name="Ma L.-J."/>
            <person name="Ciuffetti L.M."/>
        </authorList>
    </citation>
    <scope>NUCLEOTIDE SEQUENCE [LARGE SCALE GENOMIC DNA]</scope>
    <source>
        <strain evidence="2">Pt-1C-BFP</strain>
    </source>
</reference>
<evidence type="ECO:0000313" key="2">
    <source>
        <dbReference type="Proteomes" id="UP000001471"/>
    </source>
</evidence>
<name>B2WA14_PYRTR</name>
<dbReference type="OrthoDB" id="4732550at2759"/>
<gene>
    <name evidence="1" type="ORF">PTRG_06822</name>
</gene>
<dbReference type="InParanoid" id="B2WA14"/>
<dbReference type="InterPro" id="IPR043502">
    <property type="entry name" value="DNA/RNA_pol_sf"/>
</dbReference>
<proteinExistence type="predicted"/>
<sequence>MSPPPNDHEKRDRIRILRSPLDPRIPMSSLAGLPDDGTILVLKHFYVDVCTDSIRRLYTIVPDLDDSQDYPDSPGTNDQTGTDTGTDIIRAWFRIMILNDSDAATLEHATMSRSIDKFLSGCQASQLEMYCDFFEKAWRPHAVQYLRVAICAQTLAGGDIKTIQLLGGTIPSTTEGLEMNKPCWDILYVCIENPKIRLIWSSYRWFPTLLTPWTLASICSNFEDYTTICKLLMLKLYNNHWYDRKSIMGECATGVYLGFIPMSKGDFTSINGLKQEEGMWVQRQSRNYLCGQMAIGHPLTQAFLSELRKRTASLYLVVYEGTLADATVHPTEPDLFISRHRSAAALDELDKVDFTTTLTLEEIKNQLRMRKTSMYDPIVVDSWQFIIIDREVGLPFRLIDIVQDTLLMLVGDPSPRQMAKRVIREIIPSSAQESYLEDIKIECSSELRYPPPGEIQHEGNRWRTYNPDPSIIAAKQIKSIPQNISRDDNRFIRRAIEDMERYGIVSLAPEYEEPQTRPIIIQGEDGNPDLYFPYDDSATSVEGERLPILPLPPRTCLVDFAHAFKQKYSNAIMAKGSIQTHYCAWPMPAIKSLGKSGLNFATWEGHVYRWNAMPFDRPSSANAWQYYIQHFLNSKYTFVMFYLTTFVICATDQEDGERKTATLLEEMEDRGWRVTLPRVHEWTSDVEELRLERLFGGIRAA</sequence>
<dbReference type="AlphaFoldDB" id="B2WA14"/>
<accession>B2WA14</accession>
<dbReference type="OMA" id="FVICATD"/>
<protein>
    <recommendedName>
        <fullName evidence="3">PutA, NAD-dependent aldehyde dehydrogenase</fullName>
    </recommendedName>
</protein>
<dbReference type="SUPFAM" id="SSF56672">
    <property type="entry name" value="DNA/RNA polymerases"/>
    <property type="match status" value="1"/>
</dbReference>
<dbReference type="HOGENOM" id="CLU_335541_0_0_1"/>
<dbReference type="eggNOG" id="ENOG502SIK3">
    <property type="taxonomic scope" value="Eukaryota"/>
</dbReference>
<dbReference type="EMBL" id="DS231620">
    <property type="protein sequence ID" value="EDU49742.1"/>
    <property type="molecule type" value="Genomic_DNA"/>
</dbReference>
<dbReference type="Proteomes" id="UP000001471">
    <property type="component" value="Unassembled WGS sequence"/>
</dbReference>
<organism evidence="1 2">
    <name type="scientific">Pyrenophora tritici-repentis (strain Pt-1C-BFP)</name>
    <name type="common">Wheat tan spot fungus</name>
    <name type="synonym">Drechslera tritici-repentis</name>
    <dbReference type="NCBI Taxonomy" id="426418"/>
    <lineage>
        <taxon>Eukaryota</taxon>
        <taxon>Fungi</taxon>
        <taxon>Dikarya</taxon>
        <taxon>Ascomycota</taxon>
        <taxon>Pezizomycotina</taxon>
        <taxon>Dothideomycetes</taxon>
        <taxon>Pleosporomycetidae</taxon>
        <taxon>Pleosporales</taxon>
        <taxon>Pleosporineae</taxon>
        <taxon>Pleosporaceae</taxon>
        <taxon>Pyrenophora</taxon>
    </lineage>
</organism>
<evidence type="ECO:0000313" key="1">
    <source>
        <dbReference type="EMBL" id="EDU49742.1"/>
    </source>
</evidence>
<evidence type="ECO:0008006" key="3">
    <source>
        <dbReference type="Google" id="ProtNLM"/>
    </source>
</evidence>